<keyword evidence="3 4" id="KW-0998">Cell outer membrane</keyword>
<evidence type="ECO:0000259" key="7">
    <source>
        <dbReference type="Pfam" id="PF04355"/>
    </source>
</evidence>
<dbReference type="InterPro" id="IPR026592">
    <property type="entry name" value="BamE"/>
</dbReference>
<dbReference type="RefSeq" id="WP_166698732.1">
    <property type="nucleotide sequence ID" value="NZ_JAAQTL010000001.1"/>
</dbReference>
<evidence type="ECO:0000313" key="9">
    <source>
        <dbReference type="Proteomes" id="UP000518878"/>
    </source>
</evidence>
<evidence type="ECO:0000256" key="1">
    <source>
        <dbReference type="ARBA" id="ARBA00022729"/>
    </source>
</evidence>
<evidence type="ECO:0000256" key="2">
    <source>
        <dbReference type="ARBA" id="ARBA00023136"/>
    </source>
</evidence>
<keyword evidence="6" id="KW-1133">Transmembrane helix</keyword>
<comment type="subcellular location">
    <subcellularLocation>
        <location evidence="4">Cell outer membrane</location>
        <topology evidence="4">Lipid-anchor</topology>
    </subcellularLocation>
</comment>
<protein>
    <recommendedName>
        <fullName evidence="4">Outer membrane protein assembly factor BamE</fullName>
    </recommendedName>
</protein>
<accession>A0A7X5QTE5</accession>
<sequence>MQKLIRTLGLAMMAAAIAGCGLVYTPDVQQGNLLDKKNVDQLQPGMTKRQVLVLLGTPSVISPFDQDRWDYVSTFSHRGKPMTKRTLTLTFNNDTLVRTEGDFFAQDAEQLLKDSKKYKANPTGDAEGDKNTSGKKDDDGGFGVGVSGSSDDSPASKRNQK</sequence>
<evidence type="ECO:0000256" key="3">
    <source>
        <dbReference type="ARBA" id="ARBA00023237"/>
    </source>
</evidence>
<keyword evidence="1 4" id="KW-0732">Signal</keyword>
<comment type="function">
    <text evidence="4">Part of the outer membrane protein assembly complex, which is involved in assembly and insertion of beta-barrel proteins into the outer membrane.</text>
</comment>
<keyword evidence="9" id="KW-1185">Reference proteome</keyword>
<comment type="caution">
    <text evidence="8">The sequence shown here is derived from an EMBL/GenBank/DDBJ whole genome shotgun (WGS) entry which is preliminary data.</text>
</comment>
<dbReference type="HAMAP" id="MF_00925">
    <property type="entry name" value="OM_assembly_BamE"/>
    <property type="match status" value="1"/>
</dbReference>
<dbReference type="InterPro" id="IPR007450">
    <property type="entry name" value="BamE_dom"/>
</dbReference>
<keyword evidence="4" id="KW-0449">Lipoprotein</keyword>
<dbReference type="EMBL" id="JAAQTL010000001">
    <property type="protein sequence ID" value="NID14952.1"/>
    <property type="molecule type" value="Genomic_DNA"/>
</dbReference>
<keyword evidence="6" id="KW-0812">Transmembrane</keyword>
<organism evidence="8 9">
    <name type="scientific">Luteibacter yeojuensis</name>
    <dbReference type="NCBI Taxonomy" id="345309"/>
    <lineage>
        <taxon>Bacteria</taxon>
        <taxon>Pseudomonadati</taxon>
        <taxon>Pseudomonadota</taxon>
        <taxon>Gammaproteobacteria</taxon>
        <taxon>Lysobacterales</taxon>
        <taxon>Rhodanobacteraceae</taxon>
        <taxon>Luteibacter</taxon>
    </lineage>
</organism>
<dbReference type="Pfam" id="PF04355">
    <property type="entry name" value="BamE"/>
    <property type="match status" value="1"/>
</dbReference>
<dbReference type="PANTHER" id="PTHR37482:SF1">
    <property type="entry name" value="OUTER MEMBRANE PROTEIN ASSEMBLY FACTOR BAME"/>
    <property type="match status" value="1"/>
</dbReference>
<feature type="region of interest" description="Disordered" evidence="5">
    <location>
        <begin position="114"/>
        <end position="161"/>
    </location>
</feature>
<comment type="subunit">
    <text evidence="4">Part of the Bam complex.</text>
</comment>
<feature type="compositionally biased region" description="Basic and acidic residues" evidence="5">
    <location>
        <begin position="127"/>
        <end position="139"/>
    </location>
</feature>
<dbReference type="GO" id="GO:0030674">
    <property type="term" value="F:protein-macromolecule adaptor activity"/>
    <property type="evidence" value="ECO:0007669"/>
    <property type="project" value="TreeGrafter"/>
</dbReference>
<reference evidence="8 9" key="1">
    <citation type="journal article" date="2006" name="Int. J. Syst. Evol. Microbiol.">
        <title>Dyella yeojuensis sp. nov., isolated from greenhouse soil in Korea.</title>
        <authorList>
            <person name="Kim B.Y."/>
            <person name="Weon H.Y."/>
            <person name="Lee K.H."/>
            <person name="Seok S.J."/>
            <person name="Kwon S.W."/>
            <person name="Go S.J."/>
            <person name="Stackebrandt E."/>
        </authorList>
    </citation>
    <scope>NUCLEOTIDE SEQUENCE [LARGE SCALE GENOMIC DNA]</scope>
    <source>
        <strain evidence="8 9">DSM 17673</strain>
    </source>
</reference>
<proteinExistence type="inferred from homology"/>
<feature type="transmembrane region" description="Helical" evidence="6">
    <location>
        <begin position="7"/>
        <end position="24"/>
    </location>
</feature>
<gene>
    <name evidence="4" type="primary">bamE</name>
    <name evidence="8" type="ORF">HBF32_05650</name>
</gene>
<evidence type="ECO:0000256" key="6">
    <source>
        <dbReference type="SAM" id="Phobius"/>
    </source>
</evidence>
<dbReference type="GO" id="GO:0051205">
    <property type="term" value="P:protein insertion into membrane"/>
    <property type="evidence" value="ECO:0007669"/>
    <property type="project" value="UniProtKB-UniRule"/>
</dbReference>
<dbReference type="GO" id="GO:0043165">
    <property type="term" value="P:Gram-negative-bacterium-type cell outer membrane assembly"/>
    <property type="evidence" value="ECO:0007669"/>
    <property type="project" value="UniProtKB-UniRule"/>
</dbReference>
<feature type="domain" description="Outer membrane protein assembly factor BamE" evidence="7">
    <location>
        <begin position="31"/>
        <end position="100"/>
    </location>
</feature>
<name>A0A7X5QTE5_9GAMM</name>
<comment type="similarity">
    <text evidence="4">Belongs to the BamE family.</text>
</comment>
<evidence type="ECO:0000313" key="8">
    <source>
        <dbReference type="EMBL" id="NID14952.1"/>
    </source>
</evidence>
<dbReference type="Gene3D" id="3.30.1450.10">
    <property type="match status" value="1"/>
</dbReference>
<keyword evidence="2 4" id="KW-0472">Membrane</keyword>
<dbReference type="GO" id="GO:1990063">
    <property type="term" value="C:Bam protein complex"/>
    <property type="evidence" value="ECO:0007669"/>
    <property type="project" value="TreeGrafter"/>
</dbReference>
<dbReference type="PROSITE" id="PS51257">
    <property type="entry name" value="PROKAR_LIPOPROTEIN"/>
    <property type="match status" value="1"/>
</dbReference>
<dbReference type="InterPro" id="IPR037873">
    <property type="entry name" value="BamE-like"/>
</dbReference>
<keyword evidence="4" id="KW-0564">Palmitate</keyword>
<evidence type="ECO:0000256" key="5">
    <source>
        <dbReference type="SAM" id="MobiDB-lite"/>
    </source>
</evidence>
<dbReference type="PANTHER" id="PTHR37482">
    <property type="entry name" value="OUTER MEMBRANE PROTEIN ASSEMBLY FACTOR BAME"/>
    <property type="match status" value="1"/>
</dbReference>
<dbReference type="Proteomes" id="UP000518878">
    <property type="component" value="Unassembled WGS sequence"/>
</dbReference>
<dbReference type="AlphaFoldDB" id="A0A7X5QTE5"/>
<evidence type="ECO:0000256" key="4">
    <source>
        <dbReference type="HAMAP-Rule" id="MF_00925"/>
    </source>
</evidence>